<feature type="domain" description="Treble clef zinc finger" evidence="1">
    <location>
        <begin position="16"/>
        <end position="71"/>
    </location>
</feature>
<reference evidence="3" key="1">
    <citation type="submission" date="2017-04" db="EMBL/GenBank/DDBJ databases">
        <title>Function of individual gut microbiota members based on whole genome sequencing of pure cultures obtained from chicken caecum.</title>
        <authorList>
            <person name="Medvecky M."/>
            <person name="Cejkova D."/>
            <person name="Polansky O."/>
            <person name="Karasova D."/>
            <person name="Kubasova T."/>
            <person name="Cizek A."/>
            <person name="Rychlik I."/>
        </authorList>
    </citation>
    <scope>NUCLEOTIDE SEQUENCE [LARGE SCALE GENOMIC DNA]</scope>
    <source>
        <strain evidence="3">An179</strain>
    </source>
</reference>
<dbReference type="RefSeq" id="WP_087415660.1">
    <property type="nucleotide sequence ID" value="NZ_NFKL01000021.1"/>
</dbReference>
<evidence type="ECO:0000259" key="1">
    <source>
        <dbReference type="Pfam" id="PF14311"/>
    </source>
</evidence>
<dbReference type="PANTHER" id="PTHR37317:SF1">
    <property type="entry name" value="ZINC-RIBBON DOMAIN-CONTAINING PROTEIN-RELATED"/>
    <property type="match status" value="1"/>
</dbReference>
<feature type="domain" description="Treble clef zinc finger" evidence="1">
    <location>
        <begin position="159"/>
        <end position="211"/>
    </location>
</feature>
<feature type="domain" description="Treble clef zinc finger" evidence="1">
    <location>
        <begin position="229"/>
        <end position="283"/>
    </location>
</feature>
<accession>A0A1Y4LHA9</accession>
<protein>
    <recommendedName>
        <fullName evidence="1">Treble clef zinc finger domain-containing protein</fullName>
    </recommendedName>
</protein>
<proteinExistence type="predicted"/>
<evidence type="ECO:0000313" key="2">
    <source>
        <dbReference type="EMBL" id="OUP56083.1"/>
    </source>
</evidence>
<feature type="domain" description="Treble clef zinc finger" evidence="1">
    <location>
        <begin position="87"/>
        <end position="142"/>
    </location>
</feature>
<organism evidence="2 3">
    <name type="scientific">Butyricicoccus pullicaecorum</name>
    <dbReference type="NCBI Taxonomy" id="501571"/>
    <lineage>
        <taxon>Bacteria</taxon>
        <taxon>Bacillati</taxon>
        <taxon>Bacillota</taxon>
        <taxon>Clostridia</taxon>
        <taxon>Eubacteriales</taxon>
        <taxon>Butyricicoccaceae</taxon>
        <taxon>Butyricicoccus</taxon>
    </lineage>
</organism>
<gene>
    <name evidence="2" type="ORF">B5F15_13445</name>
</gene>
<evidence type="ECO:0000313" key="3">
    <source>
        <dbReference type="Proteomes" id="UP000195326"/>
    </source>
</evidence>
<dbReference type="PANTHER" id="PTHR37317">
    <property type="entry name" value="BLR8090 PROTEIN"/>
    <property type="match status" value="1"/>
</dbReference>
<dbReference type="Pfam" id="PF14311">
    <property type="entry name" value="DUF4379"/>
    <property type="match status" value="5"/>
</dbReference>
<dbReference type="InterPro" id="IPR025487">
    <property type="entry name" value="DUF4379"/>
</dbReference>
<feature type="domain" description="Treble clef zinc finger" evidence="1">
    <location>
        <begin position="303"/>
        <end position="358"/>
    </location>
</feature>
<name>A0A1Y4LHA9_9FIRM</name>
<dbReference type="Proteomes" id="UP000195326">
    <property type="component" value="Unassembled WGS sequence"/>
</dbReference>
<dbReference type="EMBL" id="NFKL01000021">
    <property type="protein sequence ID" value="OUP56083.1"/>
    <property type="molecule type" value="Genomic_DNA"/>
</dbReference>
<comment type="caution">
    <text evidence="2">The sequence shown here is derived from an EMBL/GenBank/DDBJ whole genome shotgun (WGS) entry which is preliminary data.</text>
</comment>
<dbReference type="AlphaFoldDB" id="A0A1Y4LHA9"/>
<sequence>MKISNTYNLAVCYPELAVEWDWEENGELTPQNVAPHSNKKVGWKCSTCRGKWQATINSRSAGSRCPYCTGKRVIKGKTDLATRRPDLIKEWHWEKNGELKPSEISEFSNKKVWWKCLKNPEHIWQTKIQHRSQGSGCPFCRSNRLIAGVNDAATTHPELIAQLHPYLNGDKKLSNYHATSTEKFVWICAAGHSWKTSIYSRTRGSSCPVCMGVRIQKDINDLPTLFPQIAAEWDVEKNGKTPGLIAKDSEEKAWWKCSKCGFSWKESIIARVKRHAGCPICQHKTAKKVYPGYNDLQTNYPEIAAEWHIERNGSLKPYSVTQFSNQIVWWKCEMEHSWQAAIYNRTLLGEGCPVCQGREIRGYS</sequence>